<feature type="compositionally biased region" description="Polar residues" evidence="1">
    <location>
        <begin position="314"/>
        <end position="325"/>
    </location>
</feature>
<reference evidence="2" key="1">
    <citation type="submission" date="2016-09" db="EMBL/GenBank/DDBJ databases">
        <authorList>
            <person name="Hebert L."/>
            <person name="Moumen B."/>
        </authorList>
    </citation>
    <scope>NUCLEOTIDE SEQUENCE [LARGE SCALE GENOMIC DNA]</scope>
    <source>
        <strain evidence="2">OVI</strain>
    </source>
</reference>
<dbReference type="EMBL" id="CZPT02001310">
    <property type="protein sequence ID" value="SCU69818.1"/>
    <property type="molecule type" value="Genomic_DNA"/>
</dbReference>
<organism evidence="2 3">
    <name type="scientific">Trypanosoma equiperdum</name>
    <dbReference type="NCBI Taxonomy" id="5694"/>
    <lineage>
        <taxon>Eukaryota</taxon>
        <taxon>Discoba</taxon>
        <taxon>Euglenozoa</taxon>
        <taxon>Kinetoplastea</taxon>
        <taxon>Metakinetoplastina</taxon>
        <taxon>Trypanosomatida</taxon>
        <taxon>Trypanosomatidae</taxon>
        <taxon>Trypanosoma</taxon>
    </lineage>
</organism>
<dbReference type="AlphaFoldDB" id="A0A1G4ICE1"/>
<feature type="compositionally biased region" description="Low complexity" evidence="1">
    <location>
        <begin position="153"/>
        <end position="162"/>
    </location>
</feature>
<dbReference type="VEuPathDB" id="TriTrypDB:TEOVI_000138700"/>
<dbReference type="Proteomes" id="UP000195570">
    <property type="component" value="Unassembled WGS sequence"/>
</dbReference>
<protein>
    <submittedName>
        <fullName evidence="2">Uncharacterized protein</fullName>
    </submittedName>
</protein>
<evidence type="ECO:0000313" key="2">
    <source>
        <dbReference type="EMBL" id="SCU69818.1"/>
    </source>
</evidence>
<sequence length="325" mass="35477">MKYLENTTTIVKPNGKKNGLTKSSSECINYSLCEGADCNARADLQEGGASCPCSPPLAAERMGCEQQKYAASSLGDGQHRGKRGRGGEVSNGNCENVLPEASPCVSAEVSASSIVHSAVAVGASPVTLESRKETERRGKRISWHDDENGGVESDSLSSSSLRSGAKRRIDNMFIYPREQLSLPKVITENTPYCERQNDDGTSYISYKLQGPSRRFTMWRQRPVSGDCEGRKESKFEDQPCGNRPHKRINSLFSSIYESYDPKSDEQTVQLRIATFDEESEVNGALCAGNLQMPFACVSRITNDPVPIPLAPSTEPKNAQVNGQHS</sequence>
<dbReference type="RefSeq" id="XP_067080721.1">
    <property type="nucleotide sequence ID" value="XM_067224620.1"/>
</dbReference>
<evidence type="ECO:0000313" key="3">
    <source>
        <dbReference type="Proteomes" id="UP000195570"/>
    </source>
</evidence>
<gene>
    <name evidence="2" type="ORF">TEOVI_000138700</name>
</gene>
<feature type="region of interest" description="Disordered" evidence="1">
    <location>
        <begin position="70"/>
        <end position="92"/>
    </location>
</feature>
<feature type="compositionally biased region" description="Basic and acidic residues" evidence="1">
    <location>
        <begin position="129"/>
        <end position="147"/>
    </location>
</feature>
<proteinExistence type="predicted"/>
<comment type="caution">
    <text evidence="2">The sequence shown here is derived from an EMBL/GenBank/DDBJ whole genome shotgun (WGS) entry which is preliminary data.</text>
</comment>
<evidence type="ECO:0000256" key="1">
    <source>
        <dbReference type="SAM" id="MobiDB-lite"/>
    </source>
</evidence>
<dbReference type="GeneID" id="92375327"/>
<name>A0A1G4ICE1_TRYEQ</name>
<feature type="region of interest" description="Disordered" evidence="1">
    <location>
        <begin position="305"/>
        <end position="325"/>
    </location>
</feature>
<feature type="region of interest" description="Disordered" evidence="1">
    <location>
        <begin position="128"/>
        <end position="162"/>
    </location>
</feature>
<accession>A0A1G4ICE1</accession>
<keyword evidence="3" id="KW-1185">Reference proteome</keyword>